<comment type="subcellular location">
    <subcellularLocation>
        <location evidence="2">Membrane</location>
        <topology evidence="2">Multi-pass membrane protein</topology>
    </subcellularLocation>
</comment>
<dbReference type="EMBL" id="BRLB01000019">
    <property type="protein sequence ID" value="GKX31569.1"/>
    <property type="molecule type" value="Genomic_DNA"/>
</dbReference>
<dbReference type="Pfam" id="PF00512">
    <property type="entry name" value="HisKA"/>
    <property type="match status" value="1"/>
</dbReference>
<evidence type="ECO:0000259" key="12">
    <source>
        <dbReference type="PROSITE" id="PS50109"/>
    </source>
</evidence>
<name>A0A9W5YGL7_9FIRM</name>
<evidence type="ECO:0000256" key="2">
    <source>
        <dbReference type="ARBA" id="ARBA00004141"/>
    </source>
</evidence>
<evidence type="ECO:0000256" key="5">
    <source>
        <dbReference type="ARBA" id="ARBA00022679"/>
    </source>
</evidence>
<keyword evidence="5" id="KW-0808">Transferase</keyword>
<evidence type="ECO:0000256" key="8">
    <source>
        <dbReference type="ARBA" id="ARBA00022989"/>
    </source>
</evidence>
<sequence>MVLKKLLHGRKSKKFRTIFIEYLLIFCMTTFLLATFLVVAFQILSSNGTILPGYFSERQLFEMKDRIASSEAVTVDLIPENCRYAVFTLEGKYISGNFPGNEATQVWNFTQVKGSKIYLNYHYLSIPRKDEICIVRYTYRAQFSSSLLRRLLPYPEILFFILFGIGFLLESFFFASLFGKKLVRKMSGMQNATEKIQNQDLEFTVESSGIVEIDNVLWSLDKMKETLKTSLKKQWRMEKERRKQISALAHDIKTPLTVVRGNVDLLLKTEQTQEQEEYTAFIKDSTNQMEQYIKTLIEISKAEVGYSLRKTPVDSKCFIDSMHSQINALVTFKKLTLDFQVHNLLKYINVDYDLLQRAIMNIVSNSVDFSPENGEVIFKVEGMGDSIRFCVVDYGQGFSSDALKNATQQFYMADKSRTAKNHYGMGLFIAKSIAEQHGGILSIDNSAKTGGGKVMIELPVNWS</sequence>
<dbReference type="PANTHER" id="PTHR45528">
    <property type="entry name" value="SENSOR HISTIDINE KINASE CPXA"/>
    <property type="match status" value="1"/>
</dbReference>
<dbReference type="SMART" id="SM00387">
    <property type="entry name" value="HATPase_c"/>
    <property type="match status" value="1"/>
</dbReference>
<feature type="domain" description="Histidine kinase" evidence="12">
    <location>
        <begin position="247"/>
        <end position="462"/>
    </location>
</feature>
<dbReference type="SUPFAM" id="SSF55874">
    <property type="entry name" value="ATPase domain of HSP90 chaperone/DNA topoisomerase II/histidine kinase"/>
    <property type="match status" value="1"/>
</dbReference>
<comment type="catalytic activity">
    <reaction evidence="1">
        <text>ATP + protein L-histidine = ADP + protein N-phospho-L-histidine.</text>
        <dbReference type="EC" id="2.7.13.3"/>
    </reaction>
</comment>
<evidence type="ECO:0000256" key="3">
    <source>
        <dbReference type="ARBA" id="ARBA00012438"/>
    </source>
</evidence>
<reference evidence="13" key="1">
    <citation type="submission" date="2022-06" db="EMBL/GenBank/DDBJ databases">
        <title>Vallitalea longa sp. nov., an anaerobic bacterium isolated from marine sediment.</title>
        <authorList>
            <person name="Hirano S."/>
            <person name="Terahara T."/>
            <person name="Mori K."/>
            <person name="Hamada M."/>
            <person name="Matsumoto R."/>
            <person name="Kobayashi T."/>
        </authorList>
    </citation>
    <scope>NUCLEOTIDE SEQUENCE</scope>
    <source>
        <strain evidence="13">SH18-1</strain>
    </source>
</reference>
<dbReference type="InterPro" id="IPR003661">
    <property type="entry name" value="HisK_dim/P_dom"/>
</dbReference>
<feature type="transmembrane region" description="Helical" evidence="11">
    <location>
        <begin position="20"/>
        <end position="44"/>
    </location>
</feature>
<keyword evidence="6 11" id="KW-0812">Transmembrane</keyword>
<evidence type="ECO:0000256" key="7">
    <source>
        <dbReference type="ARBA" id="ARBA00022777"/>
    </source>
</evidence>
<dbReference type="PROSITE" id="PS50109">
    <property type="entry name" value="HIS_KIN"/>
    <property type="match status" value="1"/>
</dbReference>
<evidence type="ECO:0000256" key="1">
    <source>
        <dbReference type="ARBA" id="ARBA00000085"/>
    </source>
</evidence>
<gene>
    <name evidence="13" type="ORF">SH1V18_40490</name>
</gene>
<dbReference type="InterPro" id="IPR050398">
    <property type="entry name" value="HssS/ArlS-like"/>
</dbReference>
<proteinExistence type="predicted"/>
<keyword evidence="8 11" id="KW-1133">Transmembrane helix</keyword>
<evidence type="ECO:0000256" key="11">
    <source>
        <dbReference type="SAM" id="Phobius"/>
    </source>
</evidence>
<dbReference type="Pfam" id="PF02518">
    <property type="entry name" value="HATPase_c"/>
    <property type="match status" value="1"/>
</dbReference>
<dbReference type="Gene3D" id="3.30.565.10">
    <property type="entry name" value="Histidine kinase-like ATPase, C-terminal domain"/>
    <property type="match status" value="1"/>
</dbReference>
<keyword evidence="10 11" id="KW-0472">Membrane</keyword>
<dbReference type="CDD" id="cd00082">
    <property type="entry name" value="HisKA"/>
    <property type="match status" value="1"/>
</dbReference>
<dbReference type="GO" id="GO:0005886">
    <property type="term" value="C:plasma membrane"/>
    <property type="evidence" value="ECO:0007669"/>
    <property type="project" value="TreeGrafter"/>
</dbReference>
<dbReference type="AlphaFoldDB" id="A0A9W5YGL7"/>
<dbReference type="SUPFAM" id="SSF47384">
    <property type="entry name" value="Homodimeric domain of signal transducing histidine kinase"/>
    <property type="match status" value="1"/>
</dbReference>
<dbReference type="InterPro" id="IPR036890">
    <property type="entry name" value="HATPase_C_sf"/>
</dbReference>
<evidence type="ECO:0000256" key="6">
    <source>
        <dbReference type="ARBA" id="ARBA00022692"/>
    </source>
</evidence>
<accession>A0A9W5YGL7</accession>
<keyword evidence="9" id="KW-0902">Two-component regulatory system</keyword>
<dbReference type="PRINTS" id="PR00344">
    <property type="entry name" value="BCTRLSENSOR"/>
</dbReference>
<dbReference type="RefSeq" id="WP_281818728.1">
    <property type="nucleotide sequence ID" value="NZ_BRLB01000019.1"/>
</dbReference>
<keyword evidence="14" id="KW-1185">Reference proteome</keyword>
<evidence type="ECO:0000313" key="14">
    <source>
        <dbReference type="Proteomes" id="UP001144256"/>
    </source>
</evidence>
<evidence type="ECO:0000256" key="9">
    <source>
        <dbReference type="ARBA" id="ARBA00023012"/>
    </source>
</evidence>
<dbReference type="SMART" id="SM00388">
    <property type="entry name" value="HisKA"/>
    <property type="match status" value="1"/>
</dbReference>
<evidence type="ECO:0000313" key="13">
    <source>
        <dbReference type="EMBL" id="GKX31569.1"/>
    </source>
</evidence>
<feature type="transmembrane region" description="Helical" evidence="11">
    <location>
        <begin position="157"/>
        <end position="179"/>
    </location>
</feature>
<comment type="caution">
    <text evidence="13">The sequence shown here is derived from an EMBL/GenBank/DDBJ whole genome shotgun (WGS) entry which is preliminary data.</text>
</comment>
<dbReference type="InterPro" id="IPR003594">
    <property type="entry name" value="HATPase_dom"/>
</dbReference>
<keyword evidence="7 13" id="KW-0418">Kinase</keyword>
<dbReference type="GO" id="GO:0000155">
    <property type="term" value="F:phosphorelay sensor kinase activity"/>
    <property type="evidence" value="ECO:0007669"/>
    <property type="project" value="InterPro"/>
</dbReference>
<dbReference type="Gene3D" id="6.10.340.10">
    <property type="match status" value="1"/>
</dbReference>
<dbReference type="PANTHER" id="PTHR45528:SF8">
    <property type="entry name" value="HISTIDINE KINASE"/>
    <property type="match status" value="1"/>
</dbReference>
<evidence type="ECO:0000256" key="10">
    <source>
        <dbReference type="ARBA" id="ARBA00023136"/>
    </source>
</evidence>
<keyword evidence="4" id="KW-0597">Phosphoprotein</keyword>
<protein>
    <recommendedName>
        <fullName evidence="3">histidine kinase</fullName>
        <ecNumber evidence="3">2.7.13.3</ecNumber>
    </recommendedName>
</protein>
<dbReference type="Proteomes" id="UP001144256">
    <property type="component" value="Unassembled WGS sequence"/>
</dbReference>
<dbReference type="InterPro" id="IPR004358">
    <property type="entry name" value="Sig_transdc_His_kin-like_C"/>
</dbReference>
<dbReference type="EC" id="2.7.13.3" evidence="3"/>
<evidence type="ECO:0000256" key="4">
    <source>
        <dbReference type="ARBA" id="ARBA00022553"/>
    </source>
</evidence>
<organism evidence="13 14">
    <name type="scientific">Vallitalea longa</name>
    <dbReference type="NCBI Taxonomy" id="2936439"/>
    <lineage>
        <taxon>Bacteria</taxon>
        <taxon>Bacillati</taxon>
        <taxon>Bacillota</taxon>
        <taxon>Clostridia</taxon>
        <taxon>Lachnospirales</taxon>
        <taxon>Vallitaleaceae</taxon>
        <taxon>Vallitalea</taxon>
    </lineage>
</organism>
<dbReference type="InterPro" id="IPR005467">
    <property type="entry name" value="His_kinase_dom"/>
</dbReference>
<dbReference type="InterPro" id="IPR036097">
    <property type="entry name" value="HisK_dim/P_sf"/>
</dbReference>
<dbReference type="Gene3D" id="1.10.287.130">
    <property type="match status" value="1"/>
</dbReference>